<evidence type="ECO:0000256" key="7">
    <source>
        <dbReference type="ARBA" id="ARBA00023027"/>
    </source>
</evidence>
<keyword evidence="4 8" id="KW-0288">FMN</keyword>
<evidence type="ECO:0000313" key="12">
    <source>
        <dbReference type="Proteomes" id="UP000698028"/>
    </source>
</evidence>
<reference evidence="11 12" key="1">
    <citation type="submission" date="2021-07" db="EMBL/GenBank/DDBJ databases">
        <title>The draft genome sequence of Sphingomicrobium sp. B8.</title>
        <authorList>
            <person name="Mu L."/>
        </authorList>
    </citation>
    <scope>NUCLEOTIDE SEQUENCE [LARGE SCALE GENOMIC DNA]</scope>
    <source>
        <strain evidence="11 12">B8</strain>
    </source>
</reference>
<feature type="domain" description="Nitroreductase" evidence="10">
    <location>
        <begin position="14"/>
        <end position="168"/>
    </location>
</feature>
<evidence type="ECO:0000256" key="1">
    <source>
        <dbReference type="ARBA" id="ARBA00001917"/>
    </source>
</evidence>
<dbReference type="InterPro" id="IPR029479">
    <property type="entry name" value="Nitroreductase"/>
</dbReference>
<dbReference type="RefSeq" id="WP_218633242.1">
    <property type="nucleotide sequence ID" value="NZ_JAHVAH010000001.1"/>
</dbReference>
<keyword evidence="6 8" id="KW-0560">Oxidoreductase</keyword>
<dbReference type="Pfam" id="PF00881">
    <property type="entry name" value="Nitroreductase"/>
    <property type="match status" value="1"/>
</dbReference>
<feature type="region of interest" description="Disordered" evidence="9">
    <location>
        <begin position="1"/>
        <end position="29"/>
    </location>
</feature>
<dbReference type="PANTHER" id="PTHR43821:SF1">
    <property type="entry name" value="NAD(P)H NITROREDUCTASE YDJA-RELATED"/>
    <property type="match status" value="1"/>
</dbReference>
<gene>
    <name evidence="11" type="ORF">KTQ36_08470</name>
</gene>
<dbReference type="EC" id="1.-.-.-" evidence="8"/>
<keyword evidence="12" id="KW-1185">Reference proteome</keyword>
<dbReference type="InterPro" id="IPR026021">
    <property type="entry name" value="YdjA-like"/>
</dbReference>
<dbReference type="Proteomes" id="UP000698028">
    <property type="component" value="Unassembled WGS sequence"/>
</dbReference>
<evidence type="ECO:0000256" key="6">
    <source>
        <dbReference type="ARBA" id="ARBA00023002"/>
    </source>
</evidence>
<keyword evidence="5 8" id="KW-0521">NADP</keyword>
<evidence type="ECO:0000256" key="5">
    <source>
        <dbReference type="ARBA" id="ARBA00022857"/>
    </source>
</evidence>
<evidence type="ECO:0000313" key="11">
    <source>
        <dbReference type="EMBL" id="MBW0145326.1"/>
    </source>
</evidence>
<comment type="caution">
    <text evidence="11">The sequence shown here is derived from an EMBL/GenBank/DDBJ whole genome shotgun (WGS) entry which is preliminary data.</text>
</comment>
<keyword evidence="7 8" id="KW-0520">NAD</keyword>
<dbReference type="PANTHER" id="PTHR43821">
    <property type="entry name" value="NAD(P)H NITROREDUCTASE YDJA-RELATED"/>
    <property type="match status" value="1"/>
</dbReference>
<dbReference type="EMBL" id="JAHVAH010000001">
    <property type="protein sequence ID" value="MBW0145326.1"/>
    <property type="molecule type" value="Genomic_DNA"/>
</dbReference>
<evidence type="ECO:0000256" key="3">
    <source>
        <dbReference type="ARBA" id="ARBA00022630"/>
    </source>
</evidence>
<organism evidence="11 12">
    <name type="scientific">Sphingomicrobium clamense</name>
    <dbReference type="NCBI Taxonomy" id="2851013"/>
    <lineage>
        <taxon>Bacteria</taxon>
        <taxon>Pseudomonadati</taxon>
        <taxon>Pseudomonadota</taxon>
        <taxon>Alphaproteobacteria</taxon>
        <taxon>Sphingomonadales</taxon>
        <taxon>Sphingomonadaceae</taxon>
        <taxon>Sphingomicrobium</taxon>
    </lineage>
</organism>
<dbReference type="InterPro" id="IPR052530">
    <property type="entry name" value="NAD(P)H_nitroreductase"/>
</dbReference>
<dbReference type="PIRSF" id="PIRSF000232">
    <property type="entry name" value="YdjA"/>
    <property type="match status" value="1"/>
</dbReference>
<protein>
    <recommendedName>
        <fullName evidence="8">Putative NAD(P)H nitroreductase</fullName>
        <ecNumber evidence="8">1.-.-.-</ecNumber>
    </recommendedName>
</protein>
<evidence type="ECO:0000256" key="8">
    <source>
        <dbReference type="PIRNR" id="PIRNR000232"/>
    </source>
</evidence>
<evidence type="ECO:0000256" key="2">
    <source>
        <dbReference type="ARBA" id="ARBA00007118"/>
    </source>
</evidence>
<keyword evidence="3 8" id="KW-0285">Flavoprotein</keyword>
<sequence length="190" mass="20615">MTLNDTSSLKSHLATRRSGRPRDLVEPGPSEEELAEILRLAARTPDHGKLVPYRFVVVGKEARDALAALYEQALRRDGAHEAKIAKSVANAHAAPTLVILISSPVRDHKIPVFEQELTCGAAGMNLLHAAHAHGYVGGWITGWPAYDLAITDAFCNEGERIAGLIYLGTSACELEERERPDMGGIVSRWG</sequence>
<name>A0ABS6V6Y3_9SPHN</name>
<accession>A0ABS6V6Y3</accession>
<comment type="similarity">
    <text evidence="2 8">Belongs to the nitroreductase family.</text>
</comment>
<comment type="cofactor">
    <cofactor evidence="1 8">
        <name>FMN</name>
        <dbReference type="ChEBI" id="CHEBI:58210"/>
    </cofactor>
</comment>
<evidence type="ECO:0000256" key="4">
    <source>
        <dbReference type="ARBA" id="ARBA00022643"/>
    </source>
</evidence>
<dbReference type="CDD" id="cd02135">
    <property type="entry name" value="YdjA-like"/>
    <property type="match status" value="1"/>
</dbReference>
<feature type="compositionally biased region" description="Polar residues" evidence="9">
    <location>
        <begin position="1"/>
        <end position="10"/>
    </location>
</feature>
<evidence type="ECO:0000256" key="9">
    <source>
        <dbReference type="SAM" id="MobiDB-lite"/>
    </source>
</evidence>
<evidence type="ECO:0000259" key="10">
    <source>
        <dbReference type="Pfam" id="PF00881"/>
    </source>
</evidence>
<proteinExistence type="inferred from homology"/>